<sequence>MAVVLRYMNKKEQVIERLRGQGYDGTSNMRVLVAVQREMKTLLLSSQCLVVSLILLEHRDALREQQQKDIMKALEIDDLKMGRGLNQETTLKRPCDTRWNSHYDTLLSVNTIFHPVVKVLEWIVDDVNQDNLGLPEEYDPVVTYIEAHLEPVTSNELHGQLLSREAVILKRQARTSSQAPFHAYAATAGNDRSFKPWQSRGRGCGHHQFSASSPSTNTFVARTYNFGRGILPTPNHSSFGSFFPHSSVDRPLVCQICDKKGHSALTCRQHLNLSYNATQIPAQFTGPTAHFAQSTMPQSTTSSLLGNLLHQRRSVHHQLNLLHQLIQLIRYMYLW</sequence>
<dbReference type="PANTHER" id="PTHR11697">
    <property type="entry name" value="GENERAL TRANSCRIPTION FACTOR 2-RELATED ZINC FINGER PROTEIN"/>
    <property type="match status" value="1"/>
</dbReference>
<proteinExistence type="predicted"/>
<dbReference type="AlphaFoldDB" id="A0AAD4YQW0"/>
<evidence type="ECO:0000313" key="2">
    <source>
        <dbReference type="Proteomes" id="UP001054821"/>
    </source>
</evidence>
<organism evidence="1 2">
    <name type="scientific">Prunus dulcis</name>
    <name type="common">Almond</name>
    <name type="synonym">Amygdalus dulcis</name>
    <dbReference type="NCBI Taxonomy" id="3755"/>
    <lineage>
        <taxon>Eukaryota</taxon>
        <taxon>Viridiplantae</taxon>
        <taxon>Streptophyta</taxon>
        <taxon>Embryophyta</taxon>
        <taxon>Tracheophyta</taxon>
        <taxon>Spermatophyta</taxon>
        <taxon>Magnoliopsida</taxon>
        <taxon>eudicotyledons</taxon>
        <taxon>Gunneridae</taxon>
        <taxon>Pentapetalae</taxon>
        <taxon>rosids</taxon>
        <taxon>fabids</taxon>
        <taxon>Rosales</taxon>
        <taxon>Rosaceae</taxon>
        <taxon>Amygdaloideae</taxon>
        <taxon>Amygdaleae</taxon>
        <taxon>Prunus</taxon>
    </lineage>
</organism>
<gene>
    <name evidence="1" type="ORF">L3X38_037641</name>
</gene>
<reference evidence="1 2" key="1">
    <citation type="journal article" date="2022" name="G3 (Bethesda)">
        <title>Whole-genome sequence and methylome profiling of the almond [Prunus dulcis (Mill.) D.A. Webb] cultivar 'Nonpareil'.</title>
        <authorList>
            <person name="D'Amico-Willman K.M."/>
            <person name="Ouma W.Z."/>
            <person name="Meulia T."/>
            <person name="Sideli G.M."/>
            <person name="Gradziel T.M."/>
            <person name="Fresnedo-Ramirez J."/>
        </authorList>
    </citation>
    <scope>NUCLEOTIDE SEQUENCE [LARGE SCALE GENOMIC DNA]</scope>
    <source>
        <strain evidence="1">Clone GOH B32 T37-40</strain>
    </source>
</reference>
<name>A0AAD4YQW0_PRUDU</name>
<dbReference type="PANTHER" id="PTHR11697:SF230">
    <property type="entry name" value="ZINC FINGER, MYM DOMAIN CONTAINING 1"/>
    <property type="match status" value="1"/>
</dbReference>
<keyword evidence="2" id="KW-1185">Reference proteome</keyword>
<evidence type="ECO:0000313" key="1">
    <source>
        <dbReference type="EMBL" id="KAI5317934.1"/>
    </source>
</evidence>
<comment type="caution">
    <text evidence="1">The sequence shown here is derived from an EMBL/GenBank/DDBJ whole genome shotgun (WGS) entry which is preliminary data.</text>
</comment>
<accession>A0AAD4YQW0</accession>
<dbReference type="Proteomes" id="UP001054821">
    <property type="component" value="Chromosome 7"/>
</dbReference>
<protein>
    <submittedName>
        <fullName evidence="1">Uncharacterized protein</fullName>
    </submittedName>
</protein>
<dbReference type="EMBL" id="JAJFAZ020000007">
    <property type="protein sequence ID" value="KAI5317934.1"/>
    <property type="molecule type" value="Genomic_DNA"/>
</dbReference>
<dbReference type="InterPro" id="IPR055298">
    <property type="entry name" value="AtLOH3-like"/>
</dbReference>